<dbReference type="Proteomes" id="UP000651482">
    <property type="component" value="Unassembled WGS sequence"/>
</dbReference>
<keyword evidence="1" id="KW-1133">Transmembrane helix</keyword>
<accession>A0A926D769</accession>
<evidence type="ECO:0000313" key="2">
    <source>
        <dbReference type="EMBL" id="MBC8532958.1"/>
    </source>
</evidence>
<dbReference type="EMBL" id="JACRSN010000003">
    <property type="protein sequence ID" value="MBC8532958.1"/>
    <property type="molecule type" value="Genomic_DNA"/>
</dbReference>
<evidence type="ECO:0008006" key="4">
    <source>
        <dbReference type="Google" id="ProtNLM"/>
    </source>
</evidence>
<gene>
    <name evidence="2" type="ORF">IAG03_02870</name>
</gene>
<dbReference type="RefSeq" id="WP_249318236.1">
    <property type="nucleotide sequence ID" value="NZ_JACRSN010000003.1"/>
</dbReference>
<dbReference type="AlphaFoldDB" id="A0A926D769"/>
<organism evidence="2 3">
    <name type="scientific">Yeguia hominis</name>
    <dbReference type="NCBI Taxonomy" id="2763662"/>
    <lineage>
        <taxon>Bacteria</taxon>
        <taxon>Bacillati</taxon>
        <taxon>Bacillota</taxon>
        <taxon>Clostridia</taxon>
        <taxon>Eubacteriales</taxon>
        <taxon>Yeguiaceae</taxon>
        <taxon>Yeguia</taxon>
    </lineage>
</organism>
<keyword evidence="1" id="KW-0812">Transmembrane</keyword>
<sequence length="172" mass="19269">MALGDRAEAYDFSLFEDHGHASAAVRKPQQEPAVQPKGKILAFPDAHPVHRNKGKVLRAVTRVLFAAVIFGFVMNLIHSQAVLTELTEEVSEAQTALTEQQSIETQIQAQQAEKYSLPVVREAAEDLGMRKVSQSQIQYFSVSDQDQGTVLQAEEEKDWLTLFLESIWSWLS</sequence>
<feature type="transmembrane region" description="Helical" evidence="1">
    <location>
        <begin position="59"/>
        <end position="77"/>
    </location>
</feature>
<keyword evidence="1" id="KW-0472">Membrane</keyword>
<evidence type="ECO:0000256" key="1">
    <source>
        <dbReference type="SAM" id="Phobius"/>
    </source>
</evidence>
<protein>
    <recommendedName>
        <fullName evidence="4">Cell division protein FtsL</fullName>
    </recommendedName>
</protein>
<reference evidence="2" key="1">
    <citation type="submission" date="2020-08" db="EMBL/GenBank/DDBJ databases">
        <title>Genome public.</title>
        <authorList>
            <person name="Liu C."/>
            <person name="Sun Q."/>
        </authorList>
    </citation>
    <scope>NUCLEOTIDE SEQUENCE</scope>
    <source>
        <strain evidence="2">NSJ-40</strain>
    </source>
</reference>
<evidence type="ECO:0000313" key="3">
    <source>
        <dbReference type="Proteomes" id="UP000651482"/>
    </source>
</evidence>
<name>A0A926D769_9FIRM</name>
<proteinExistence type="predicted"/>
<keyword evidence="3" id="KW-1185">Reference proteome</keyword>
<comment type="caution">
    <text evidence="2">The sequence shown here is derived from an EMBL/GenBank/DDBJ whole genome shotgun (WGS) entry which is preliminary data.</text>
</comment>